<reference evidence="1" key="1">
    <citation type="submission" date="2021-02" db="EMBL/GenBank/DDBJ databases">
        <authorList>
            <consortium name="DOE Joint Genome Institute"/>
            <person name="Ahrendt S."/>
            <person name="Looney B.P."/>
            <person name="Miyauchi S."/>
            <person name="Morin E."/>
            <person name="Drula E."/>
            <person name="Courty P.E."/>
            <person name="Chicoki N."/>
            <person name="Fauchery L."/>
            <person name="Kohler A."/>
            <person name="Kuo A."/>
            <person name="Labutti K."/>
            <person name="Pangilinan J."/>
            <person name="Lipzen A."/>
            <person name="Riley R."/>
            <person name="Andreopoulos W."/>
            <person name="He G."/>
            <person name="Johnson J."/>
            <person name="Barry K.W."/>
            <person name="Grigoriev I.V."/>
            <person name="Nagy L."/>
            <person name="Hibbett D."/>
            <person name="Henrissat B."/>
            <person name="Matheny P.B."/>
            <person name="Labbe J."/>
            <person name="Martin F."/>
        </authorList>
    </citation>
    <scope>NUCLEOTIDE SEQUENCE</scope>
    <source>
        <strain evidence="1">FP105234-sp</strain>
    </source>
</reference>
<evidence type="ECO:0000313" key="1">
    <source>
        <dbReference type="EMBL" id="KAI0038839.1"/>
    </source>
</evidence>
<evidence type="ECO:0000313" key="2">
    <source>
        <dbReference type="Proteomes" id="UP000814033"/>
    </source>
</evidence>
<proteinExistence type="predicted"/>
<protein>
    <submittedName>
        <fullName evidence="1">Uncharacterized protein</fullName>
    </submittedName>
</protein>
<reference evidence="1" key="2">
    <citation type="journal article" date="2022" name="New Phytol.">
        <title>Evolutionary transition to the ectomycorrhizal habit in the genomes of a hyperdiverse lineage of mushroom-forming fungi.</title>
        <authorList>
            <person name="Looney B."/>
            <person name="Miyauchi S."/>
            <person name="Morin E."/>
            <person name="Drula E."/>
            <person name="Courty P.E."/>
            <person name="Kohler A."/>
            <person name="Kuo A."/>
            <person name="LaButti K."/>
            <person name="Pangilinan J."/>
            <person name="Lipzen A."/>
            <person name="Riley R."/>
            <person name="Andreopoulos W."/>
            <person name="He G."/>
            <person name="Johnson J."/>
            <person name="Nolan M."/>
            <person name="Tritt A."/>
            <person name="Barry K.W."/>
            <person name="Grigoriev I.V."/>
            <person name="Nagy L.G."/>
            <person name="Hibbett D."/>
            <person name="Henrissat B."/>
            <person name="Matheny P.B."/>
            <person name="Labbe J."/>
            <person name="Martin F.M."/>
        </authorList>
    </citation>
    <scope>NUCLEOTIDE SEQUENCE</scope>
    <source>
        <strain evidence="1">FP105234-sp</strain>
    </source>
</reference>
<organism evidence="1 2">
    <name type="scientific">Auriscalpium vulgare</name>
    <dbReference type="NCBI Taxonomy" id="40419"/>
    <lineage>
        <taxon>Eukaryota</taxon>
        <taxon>Fungi</taxon>
        <taxon>Dikarya</taxon>
        <taxon>Basidiomycota</taxon>
        <taxon>Agaricomycotina</taxon>
        <taxon>Agaricomycetes</taxon>
        <taxon>Russulales</taxon>
        <taxon>Auriscalpiaceae</taxon>
        <taxon>Auriscalpium</taxon>
    </lineage>
</organism>
<name>A0ACB8R409_9AGAM</name>
<dbReference type="EMBL" id="MU276401">
    <property type="protein sequence ID" value="KAI0038839.1"/>
    <property type="molecule type" value="Genomic_DNA"/>
</dbReference>
<gene>
    <name evidence="1" type="ORF">FA95DRAFT_1613060</name>
</gene>
<dbReference type="Proteomes" id="UP000814033">
    <property type="component" value="Unassembled WGS sequence"/>
</dbReference>
<comment type="caution">
    <text evidence="1">The sequence shown here is derived from an EMBL/GenBank/DDBJ whole genome shotgun (WGS) entry which is preliminary data.</text>
</comment>
<keyword evidence="2" id="KW-1185">Reference proteome</keyword>
<accession>A0ACB8R409</accession>
<sequence>MPNVEKEFWLHATEQRLAEIKKSIKAELYMSTALTTTFSPGYERMSQLQDALLKLQAREERAMKRACEAIRKHLQKERRELRARIDAARYNSSRPVSRLPPEIFTHIFAYRAELDISDRPVPLNNSWIAVTHVCQHWRNIAVGCPSLWTNVTAQFGVSWFETMIARSNKMPLSVSVLPGSDTKHQLLRKPLLDNLPQIRQLSFSSLCDSPDQLEFYADLFRRHAPDLKHLSVRALAGIPWTFVFMRNLATLTIDFNDDWTTELPGIAAEPDESEMTTTMEVVTVLQQLQNLTQLTLCGVFFNHSDAHRDLPNTQAKLSSLKHLFLRTTVEAASILLQHIRIPSTSKAVFELYYTEEDAGDIAKLFRDIHSVLSLPTQDGTAGPLIHKLQISPHESETEDALEIRAGVENAPSSQLTISLSTRTSTFTPWHESIWRELQVPWAAVSAFASERLQDLAMCDWLVRGGPGWIAVMEKAPNLRRLHASSFSASALCVALATPARVVAGRDDRSDFAGQKLPLPKLAELAPLWRFRKARHHQSAIARLPLVVESAWAALVGAIAGYSERGWTFNVFEIEIGAPYIVESLEPDVWWAEDFGVVHITVEDLAGIGVPKLRHRENQGLVYEDEPLSTGCCDEQQLQCFVGTGYGGCILGFHTTSFHPDVLVVEVPTKSGSSEFVIRTTWSAKCPADVTVHEPYKRPSARATMRIAQPTNAVEAASALGDISLVMEAQINMRVEMLVLRRAQETTE</sequence>